<keyword evidence="3 7" id="KW-0378">Hydrolase</keyword>
<dbReference type="Pfam" id="PF00717">
    <property type="entry name" value="Peptidase_S24"/>
    <property type="match status" value="1"/>
</dbReference>
<keyword evidence="5" id="KW-0234">DNA repair</keyword>
<comment type="similarity">
    <text evidence="1 7">Belongs to the peptidase S24 family.</text>
</comment>
<dbReference type="PANTHER" id="PTHR33516">
    <property type="entry name" value="LEXA REPRESSOR"/>
    <property type="match status" value="1"/>
</dbReference>
<dbReference type="PRINTS" id="PR00726">
    <property type="entry name" value="LEXASERPTASE"/>
</dbReference>
<evidence type="ECO:0000256" key="4">
    <source>
        <dbReference type="ARBA" id="ARBA00022813"/>
    </source>
</evidence>
<comment type="caution">
    <text evidence="9">The sequence shown here is derived from an EMBL/GenBank/DDBJ whole genome shotgun (WGS) entry which is preliminary data.</text>
</comment>
<keyword evidence="4 7" id="KW-0068">Autocatalytic cleavage</keyword>
<evidence type="ECO:0000256" key="1">
    <source>
        <dbReference type="ARBA" id="ARBA00007484"/>
    </source>
</evidence>
<evidence type="ECO:0000256" key="3">
    <source>
        <dbReference type="ARBA" id="ARBA00022801"/>
    </source>
</evidence>
<dbReference type="CDD" id="cd06529">
    <property type="entry name" value="S24_LexA-like"/>
    <property type="match status" value="1"/>
</dbReference>
<dbReference type="InterPro" id="IPR015927">
    <property type="entry name" value="Peptidase_S24_S26A/B/C"/>
</dbReference>
<evidence type="ECO:0000256" key="7">
    <source>
        <dbReference type="RuleBase" id="RU003991"/>
    </source>
</evidence>
<gene>
    <name evidence="9" type="ORF">M5X04_14510</name>
</gene>
<dbReference type="InterPro" id="IPR010982">
    <property type="entry name" value="Lambda_DNA-bd_dom_sf"/>
</dbReference>
<dbReference type="InterPro" id="IPR039418">
    <property type="entry name" value="LexA-like"/>
</dbReference>
<sequence length="244" mass="27216">MNYHELLRKYIADSGLRLNEIAEKLKGYNYNVTKSYISQLQNGKTPNPATDELNRALAEITGGDVERLLMAAVIERAPEEIKEKFKKLEKLKALKSEYNGAMQVKEAGLQYEAVNDERFSCVPILGSIAAGQPLDRIEYREDILYVDKSITRGRETFALRVNGDSMIGDHISDGDVVICVAQEEVSPSDIAVVAVENDKATLKRVKCQNEMCMLVPSNPSMQPILVSSKQVTILGKVVEVRRIL</sequence>
<name>A0ABT4E9W8_PAEAL</name>
<dbReference type="Proteomes" id="UP001527090">
    <property type="component" value="Unassembled WGS sequence"/>
</dbReference>
<evidence type="ECO:0000256" key="2">
    <source>
        <dbReference type="ARBA" id="ARBA00022763"/>
    </source>
</evidence>
<dbReference type="CDD" id="cd00093">
    <property type="entry name" value="HTH_XRE"/>
    <property type="match status" value="1"/>
</dbReference>
<dbReference type="Gene3D" id="1.10.260.40">
    <property type="entry name" value="lambda repressor-like DNA-binding domains"/>
    <property type="match status" value="1"/>
</dbReference>
<accession>A0ABT4E9W8</accession>
<dbReference type="InterPro" id="IPR001387">
    <property type="entry name" value="Cro/C1-type_HTH"/>
</dbReference>
<feature type="domain" description="Peptidase S24/S26A/S26B/S26C" evidence="8">
    <location>
        <begin position="123"/>
        <end position="238"/>
    </location>
</feature>
<organism evidence="9 10">
    <name type="scientific">Paenibacillus alvei</name>
    <name type="common">Bacillus alvei</name>
    <dbReference type="NCBI Taxonomy" id="44250"/>
    <lineage>
        <taxon>Bacteria</taxon>
        <taxon>Bacillati</taxon>
        <taxon>Bacillota</taxon>
        <taxon>Bacilli</taxon>
        <taxon>Bacillales</taxon>
        <taxon>Paenibacillaceae</taxon>
        <taxon>Paenibacillus</taxon>
    </lineage>
</organism>
<evidence type="ECO:0000256" key="6">
    <source>
        <dbReference type="ARBA" id="ARBA00023236"/>
    </source>
</evidence>
<keyword evidence="10" id="KW-1185">Reference proteome</keyword>
<dbReference type="InterPro" id="IPR006197">
    <property type="entry name" value="Peptidase_S24_LexA"/>
</dbReference>
<dbReference type="SUPFAM" id="SSF51306">
    <property type="entry name" value="LexA/Signal peptidase"/>
    <property type="match status" value="1"/>
</dbReference>
<keyword evidence="2" id="KW-0227">DNA damage</keyword>
<evidence type="ECO:0000256" key="5">
    <source>
        <dbReference type="ARBA" id="ARBA00023204"/>
    </source>
</evidence>
<dbReference type="RefSeq" id="WP_268632281.1">
    <property type="nucleotide sequence ID" value="NZ_JAMDLY010000012.1"/>
</dbReference>
<protein>
    <recommendedName>
        <fullName evidence="8">Peptidase S24/S26A/S26B/S26C domain-containing protein</fullName>
    </recommendedName>
</protein>
<dbReference type="Gene3D" id="2.10.109.10">
    <property type="entry name" value="Umud Fragment, subunit A"/>
    <property type="match status" value="1"/>
</dbReference>
<dbReference type="InterPro" id="IPR036286">
    <property type="entry name" value="LexA/Signal_pep-like_sf"/>
</dbReference>
<dbReference type="EMBL" id="JAMDLY010000012">
    <property type="protein sequence ID" value="MCY9530531.1"/>
    <property type="molecule type" value="Genomic_DNA"/>
</dbReference>
<reference evidence="9 10" key="1">
    <citation type="submission" date="2022-05" db="EMBL/GenBank/DDBJ databases">
        <title>Genome Sequencing of Bee-Associated Microbes.</title>
        <authorList>
            <person name="Dunlap C."/>
        </authorList>
    </citation>
    <scope>NUCLEOTIDE SEQUENCE [LARGE SCALE GENOMIC DNA]</scope>
    <source>
        <strain evidence="9 10">NRRL NRS-750</strain>
    </source>
</reference>
<dbReference type="InterPro" id="IPR050077">
    <property type="entry name" value="LexA_repressor"/>
</dbReference>
<evidence type="ECO:0000313" key="9">
    <source>
        <dbReference type="EMBL" id="MCY9530531.1"/>
    </source>
</evidence>
<proteinExistence type="inferred from homology"/>
<evidence type="ECO:0000313" key="10">
    <source>
        <dbReference type="Proteomes" id="UP001527090"/>
    </source>
</evidence>
<evidence type="ECO:0000259" key="8">
    <source>
        <dbReference type="Pfam" id="PF00717"/>
    </source>
</evidence>
<keyword evidence="6" id="KW-0742">SOS response</keyword>
<dbReference type="PANTHER" id="PTHR33516:SF2">
    <property type="entry name" value="LEXA REPRESSOR-RELATED"/>
    <property type="match status" value="1"/>
</dbReference>